<dbReference type="InterPro" id="IPR011990">
    <property type="entry name" value="TPR-like_helical_dom_sf"/>
</dbReference>
<keyword evidence="2" id="KW-1185">Reference proteome</keyword>
<organism evidence="1 2">
    <name type="scientific">Aporhodopirellula rubra</name>
    <dbReference type="NCBI Taxonomy" id="980271"/>
    <lineage>
        <taxon>Bacteria</taxon>
        <taxon>Pseudomonadati</taxon>
        <taxon>Planctomycetota</taxon>
        <taxon>Planctomycetia</taxon>
        <taxon>Pirellulales</taxon>
        <taxon>Pirellulaceae</taxon>
        <taxon>Aporhodopirellula</taxon>
    </lineage>
</organism>
<dbReference type="PANTHER" id="PTHR12558">
    <property type="entry name" value="CELL DIVISION CYCLE 16,23,27"/>
    <property type="match status" value="1"/>
</dbReference>
<dbReference type="SUPFAM" id="SSF48452">
    <property type="entry name" value="TPR-like"/>
    <property type="match status" value="3"/>
</dbReference>
<comment type="caution">
    <text evidence="1">The sequence shown here is derived from an EMBL/GenBank/DDBJ whole genome shotgun (WGS) entry which is preliminary data.</text>
</comment>
<reference evidence="1 2" key="1">
    <citation type="submission" date="2020-08" db="EMBL/GenBank/DDBJ databases">
        <title>Genomic Encyclopedia of Type Strains, Phase III (KMG-III): the genomes of soil and plant-associated and newly described type strains.</title>
        <authorList>
            <person name="Whitman W."/>
        </authorList>
    </citation>
    <scope>NUCLEOTIDE SEQUENCE [LARGE SCALE GENOMIC DNA]</scope>
    <source>
        <strain evidence="1 2">CECT 8075</strain>
    </source>
</reference>
<protein>
    <submittedName>
        <fullName evidence="1">Tetratricopeptide (TPR) repeat protein</fullName>
    </submittedName>
</protein>
<dbReference type="RefSeq" id="WP_184304718.1">
    <property type="nucleotide sequence ID" value="NZ_JACHXU010000006.1"/>
</dbReference>
<gene>
    <name evidence="1" type="ORF">FHS27_002117</name>
</gene>
<dbReference type="Gene3D" id="1.25.40.10">
    <property type="entry name" value="Tetratricopeptide repeat domain"/>
    <property type="match status" value="2"/>
</dbReference>
<proteinExistence type="predicted"/>
<dbReference type="PANTHER" id="PTHR12558:SF13">
    <property type="entry name" value="CELL DIVISION CYCLE PROTEIN 27 HOMOLOG"/>
    <property type="match status" value="1"/>
</dbReference>
<evidence type="ECO:0000313" key="2">
    <source>
        <dbReference type="Proteomes" id="UP000536179"/>
    </source>
</evidence>
<evidence type="ECO:0000313" key="1">
    <source>
        <dbReference type="EMBL" id="MBB3206308.1"/>
    </source>
</evidence>
<dbReference type="EMBL" id="JACHXU010000006">
    <property type="protein sequence ID" value="MBB3206308.1"/>
    <property type="molecule type" value="Genomic_DNA"/>
</dbReference>
<sequence>MIAYLNPIQWMRWFWQFVYFWGISIPWKSVSAGIPAILLCAGLVTLSLFAFTDGGSWRRNLIKGQLADSILTEDFETADLLFRRQVKMGDSSAETMFTYAENLDRQGKTDEAIALMRQLASTRRNDAAARWLVQELYQGTTWSELDNDQRKEFGELLTLLSQQRPDDLGVKQLYANYLIAAERYSSAIPYLVQLAEYQPGRGLQAAALARRIGENEMADRLATTTLDKFTQLFEEEPANPGLAIAVSQTRVFLDQHDEAVRTLADSIERMKTPEHRRALHQAMGDTIVAWINKIESQPNETPTEQLRILKMLQVALQYAPNNPRVLTLVANQVLRTIESDEDEVITIRNALVKGSSPGIAHFVRGTAWLMKGNAESAQRHLTLASQHLPNSGAILNNLAVALSQREDSNLEQALQLSEQAIATVDRPSPYFYETRGQILYLMERYLDAIPDLERALAAEPLAANAHKTLASCYAKIDEPELSKDHQAAADRLKSEH</sequence>
<accession>A0A7W5DY95</accession>
<name>A0A7W5DY95_9BACT</name>
<dbReference type="AlphaFoldDB" id="A0A7W5DY95"/>
<dbReference type="Proteomes" id="UP000536179">
    <property type="component" value="Unassembled WGS sequence"/>
</dbReference>